<reference evidence="1" key="1">
    <citation type="submission" date="2020-02" db="EMBL/GenBank/DDBJ databases">
        <authorList>
            <person name="Meier V. D."/>
        </authorList>
    </citation>
    <scope>NUCLEOTIDE SEQUENCE</scope>
    <source>
        <strain evidence="1">AVDCRST_MAG28</strain>
    </source>
</reference>
<organism evidence="1">
    <name type="scientific">uncultured Rubrobacteraceae bacterium</name>
    <dbReference type="NCBI Taxonomy" id="349277"/>
    <lineage>
        <taxon>Bacteria</taxon>
        <taxon>Bacillati</taxon>
        <taxon>Actinomycetota</taxon>
        <taxon>Rubrobacteria</taxon>
        <taxon>Rubrobacterales</taxon>
        <taxon>Rubrobacteraceae</taxon>
        <taxon>environmental samples</taxon>
    </lineage>
</organism>
<accession>A0A6J4R4G0</accession>
<evidence type="ECO:0000313" key="1">
    <source>
        <dbReference type="EMBL" id="CAA9463861.1"/>
    </source>
</evidence>
<dbReference type="AlphaFoldDB" id="A0A6J4R4G0"/>
<proteinExistence type="predicted"/>
<sequence length="105" mass="12373">MFDDFNGRPSPKEFGKRTFGVGRLYSLLRQECGIEDPWHIMVLAVCSFEELHVKDGWEYMLTNRKDVEDTGRLFEQANSPQEVEQGLRELKERDLQERLQRNNPA</sequence>
<protein>
    <submittedName>
        <fullName evidence="1">Uncharacterized protein</fullName>
    </submittedName>
</protein>
<name>A0A6J4R4G0_9ACTN</name>
<dbReference type="EMBL" id="CADCVE010000094">
    <property type="protein sequence ID" value="CAA9463861.1"/>
    <property type="molecule type" value="Genomic_DNA"/>
</dbReference>
<gene>
    <name evidence="1" type="ORF">AVDCRST_MAG28-3829</name>
</gene>